<dbReference type="OrthoDB" id="5362512at2759"/>
<gene>
    <name evidence="2" type="ORF">S7711_09739</name>
</gene>
<dbReference type="PANTHER" id="PTHR33112">
    <property type="entry name" value="DOMAIN PROTEIN, PUTATIVE-RELATED"/>
    <property type="match status" value="1"/>
</dbReference>
<accession>A0A084AVL7</accession>
<dbReference type="EMBL" id="KL648532">
    <property type="protein sequence ID" value="KEY69346.1"/>
    <property type="molecule type" value="Genomic_DNA"/>
</dbReference>
<dbReference type="InterPro" id="IPR010730">
    <property type="entry name" value="HET"/>
</dbReference>
<dbReference type="HOGENOM" id="CLU_002639_3_2_1"/>
<organism evidence="2 3">
    <name type="scientific">Stachybotrys chartarum (strain CBS 109288 / IBT 7711)</name>
    <name type="common">Toxic black mold</name>
    <name type="synonym">Stilbospora chartarum</name>
    <dbReference type="NCBI Taxonomy" id="1280523"/>
    <lineage>
        <taxon>Eukaryota</taxon>
        <taxon>Fungi</taxon>
        <taxon>Dikarya</taxon>
        <taxon>Ascomycota</taxon>
        <taxon>Pezizomycotina</taxon>
        <taxon>Sordariomycetes</taxon>
        <taxon>Hypocreomycetidae</taxon>
        <taxon>Hypocreales</taxon>
        <taxon>Stachybotryaceae</taxon>
        <taxon>Stachybotrys</taxon>
    </lineage>
</organism>
<protein>
    <recommendedName>
        <fullName evidence="1">Heterokaryon incompatibility domain-containing protein</fullName>
    </recommendedName>
</protein>
<name>A0A084AVL7_STACB</name>
<dbReference type="AlphaFoldDB" id="A0A084AVL7"/>
<dbReference type="Pfam" id="PF06985">
    <property type="entry name" value="HET"/>
    <property type="match status" value="1"/>
</dbReference>
<feature type="domain" description="Heterokaryon incompatibility" evidence="1">
    <location>
        <begin position="256"/>
        <end position="411"/>
    </location>
</feature>
<proteinExistence type="predicted"/>
<sequence length="703" mass="79974">MRRTITIQHSSEPYGFFNMPLCQYCANISFQQLVNFARKEFSYLSFPEVAFYKHHGSFNDLEDSARDGCDFCRIIIDIFKGTPDDEYGLTAWPREWHGEGCHPDGTIYDIAKALKISDVKICLASYFINTDAELDQARILDSLLVQVGPRLIFSDNPDSDHDDFSLPPLPLTLSSPRCNPLIIEGFQIGRFQAAIDLGSDTNYELAKSWLEDCRKCHKGCHCGDIPVLPTRVIDVGVKDGAELVRIIHTHGVKAEYMTLSHCWGGRVTTILTADTINIYTSYLPFEELPANFRDAITITRRLGVRYLWIDSLCILQDSPQDWEYESKMMASIYGRSTLTISAMASKGSKEGILSQKCPDPSATALTTTLQATSDNSSQVEITVEQRNWDEESLSTLELYGPLSSRGWTLQESLLSPRQLFYGRSRIYWRCRGGYKSDAAVDFLPEGPMTPYIPFDGLSSVLFSDILDPQLEDTVDLGLILRNYYQLVELYNERNLTVASDKLPAFSGLAQRFRSIIRSEYLAGLWSSDIRNGLLWRSDVRRSRHLTKPYRAPSWSWAVADGCVVINYMEDQVEGPRQLDLQLLEYKMTTKDRNNPFGQIEDAYLVVMGLVKRLVRTKQVLTCRLPLDSALGYGIFDDSLDDNRRLPEQTNLYLIGTDEKEDYILSIADALGYPPRQDTFEIDKSDYSENEYYALLLVAWQFND</sequence>
<dbReference type="Proteomes" id="UP000028045">
    <property type="component" value="Unassembled WGS sequence"/>
</dbReference>
<keyword evidence="3" id="KW-1185">Reference proteome</keyword>
<reference evidence="2 3" key="1">
    <citation type="journal article" date="2014" name="BMC Genomics">
        <title>Comparative genome sequencing reveals chemotype-specific gene clusters in the toxigenic black mold Stachybotrys.</title>
        <authorList>
            <person name="Semeiks J."/>
            <person name="Borek D."/>
            <person name="Otwinowski Z."/>
            <person name="Grishin N.V."/>
        </authorList>
    </citation>
    <scope>NUCLEOTIDE SEQUENCE [LARGE SCALE GENOMIC DNA]</scope>
    <source>
        <strain evidence="3">CBS 109288 / IBT 7711</strain>
    </source>
</reference>
<evidence type="ECO:0000313" key="2">
    <source>
        <dbReference type="EMBL" id="KEY69346.1"/>
    </source>
</evidence>
<dbReference type="PANTHER" id="PTHR33112:SF16">
    <property type="entry name" value="HETEROKARYON INCOMPATIBILITY DOMAIN-CONTAINING PROTEIN"/>
    <property type="match status" value="1"/>
</dbReference>
<evidence type="ECO:0000259" key="1">
    <source>
        <dbReference type="Pfam" id="PF06985"/>
    </source>
</evidence>
<evidence type="ECO:0000313" key="3">
    <source>
        <dbReference type="Proteomes" id="UP000028045"/>
    </source>
</evidence>